<keyword evidence="10" id="KW-1185">Reference proteome</keyword>
<dbReference type="PANTHER" id="PTHR21581">
    <property type="entry name" value="D-ALANYL-D-ALANINE CARBOXYPEPTIDASE"/>
    <property type="match status" value="1"/>
</dbReference>
<comment type="caution">
    <text evidence="9">The sequence shown here is derived from an EMBL/GenBank/DDBJ whole genome shotgun (WGS) entry which is preliminary data.</text>
</comment>
<reference evidence="10" key="1">
    <citation type="journal article" date="2019" name="Int. J. Syst. Evol. Microbiol.">
        <title>The Global Catalogue of Microorganisms (GCM) 10K type strain sequencing project: providing services to taxonomists for standard genome sequencing and annotation.</title>
        <authorList>
            <consortium name="The Broad Institute Genomics Platform"/>
            <consortium name="The Broad Institute Genome Sequencing Center for Infectious Disease"/>
            <person name="Wu L."/>
            <person name="Ma J."/>
        </authorList>
    </citation>
    <scope>NUCLEOTIDE SEQUENCE [LARGE SCALE GENOMIC DNA]</scope>
    <source>
        <strain evidence="10">JCM 3369</strain>
    </source>
</reference>
<evidence type="ECO:0000313" key="9">
    <source>
        <dbReference type="EMBL" id="MFD1696543.1"/>
    </source>
</evidence>
<feature type="domain" description="Peptidase S11 D-alanyl-D-alanine carboxypeptidase A N-terminal" evidence="8">
    <location>
        <begin position="90"/>
        <end position="312"/>
    </location>
</feature>
<dbReference type="Proteomes" id="UP001597327">
    <property type="component" value="Unassembled WGS sequence"/>
</dbReference>
<dbReference type="Pfam" id="PF00768">
    <property type="entry name" value="Peptidase_S11"/>
    <property type="match status" value="1"/>
</dbReference>
<dbReference type="PANTHER" id="PTHR21581:SF6">
    <property type="entry name" value="TRAFFICKING PROTEIN PARTICLE COMPLEX SUBUNIT 12"/>
    <property type="match status" value="1"/>
</dbReference>
<dbReference type="Gene3D" id="3.40.710.10">
    <property type="entry name" value="DD-peptidase/beta-lactamase superfamily"/>
    <property type="match status" value="1"/>
</dbReference>
<evidence type="ECO:0000256" key="6">
    <source>
        <dbReference type="ARBA" id="ARBA00023316"/>
    </source>
</evidence>
<keyword evidence="2" id="KW-0732">Signal</keyword>
<sequence length="329" mass="34633">MRVISRPQIPFMQLSATGVAGEGRRGRKADRAKRLATWLAPAFALLLAACQSTGPAPSPTPGATPRAAAPVATVAAPAVPLLSLAPSTAAARGYSELVVDLGTGRELHAVAADEARYPASLTKMMTLYLLFDEVAQGRLTLNSPLSVSAHAAAQPPSRLGLKAGDTITVEDAARAMAVKSANDVAVVVAEAISGSEEAFARKMTATAQALGMRRTRFRNASGLPDPAHVSTARDMALLGRALKTRYAQYAPFFRARQFTWRGRSFEATNNLLGRVDGVDGLKTGYTRDAGYNLVATGRQGGARRLVVVMGGSSESARDRRVTELLQGGF</sequence>
<evidence type="ECO:0000259" key="8">
    <source>
        <dbReference type="Pfam" id="PF00768"/>
    </source>
</evidence>
<proteinExistence type="inferred from homology"/>
<gene>
    <name evidence="9" type="ORF">ACFSC7_13530</name>
</gene>
<dbReference type="EC" id="3.4.-.-" evidence="9"/>
<accession>A0ABW4JZH7</accession>
<dbReference type="RefSeq" id="WP_244304535.1">
    <property type="nucleotide sequence ID" value="NZ_JBHUFA010000004.1"/>
</dbReference>
<evidence type="ECO:0000256" key="3">
    <source>
        <dbReference type="ARBA" id="ARBA00022801"/>
    </source>
</evidence>
<dbReference type="GO" id="GO:0004180">
    <property type="term" value="F:carboxypeptidase activity"/>
    <property type="evidence" value="ECO:0007669"/>
    <property type="project" value="UniProtKB-KW"/>
</dbReference>
<evidence type="ECO:0000256" key="5">
    <source>
        <dbReference type="ARBA" id="ARBA00022984"/>
    </source>
</evidence>
<keyword evidence="5" id="KW-0573">Peptidoglycan synthesis</keyword>
<dbReference type="EMBL" id="JBHUFA010000004">
    <property type="protein sequence ID" value="MFD1696543.1"/>
    <property type="molecule type" value="Genomic_DNA"/>
</dbReference>
<keyword evidence="4" id="KW-0133">Cell shape</keyword>
<dbReference type="SUPFAM" id="SSF56601">
    <property type="entry name" value="beta-lactamase/transpeptidase-like"/>
    <property type="match status" value="1"/>
</dbReference>
<evidence type="ECO:0000313" key="10">
    <source>
        <dbReference type="Proteomes" id="UP001597327"/>
    </source>
</evidence>
<comment type="similarity">
    <text evidence="1 7">Belongs to the peptidase S11 family.</text>
</comment>
<keyword evidence="9" id="KW-0121">Carboxypeptidase</keyword>
<evidence type="ECO:0000256" key="2">
    <source>
        <dbReference type="ARBA" id="ARBA00022729"/>
    </source>
</evidence>
<evidence type="ECO:0000256" key="1">
    <source>
        <dbReference type="ARBA" id="ARBA00007164"/>
    </source>
</evidence>
<organism evidence="9 10">
    <name type="scientific">Roseibium aestuarii</name>
    <dbReference type="NCBI Taxonomy" id="2600299"/>
    <lineage>
        <taxon>Bacteria</taxon>
        <taxon>Pseudomonadati</taxon>
        <taxon>Pseudomonadota</taxon>
        <taxon>Alphaproteobacteria</taxon>
        <taxon>Hyphomicrobiales</taxon>
        <taxon>Stappiaceae</taxon>
        <taxon>Roseibium</taxon>
    </lineage>
</organism>
<dbReference type="InterPro" id="IPR012338">
    <property type="entry name" value="Beta-lactam/transpept-like"/>
</dbReference>
<dbReference type="InterPro" id="IPR018044">
    <property type="entry name" value="Peptidase_S11"/>
</dbReference>
<evidence type="ECO:0000256" key="4">
    <source>
        <dbReference type="ARBA" id="ARBA00022960"/>
    </source>
</evidence>
<protein>
    <submittedName>
        <fullName evidence="9">D-alanyl-D-alanine carboxypeptidase family protein</fullName>
        <ecNumber evidence="9">3.4.-.-</ecNumber>
    </submittedName>
</protein>
<keyword evidence="6" id="KW-0961">Cell wall biogenesis/degradation</keyword>
<name>A0ABW4JZH7_9HYPH</name>
<dbReference type="InterPro" id="IPR001967">
    <property type="entry name" value="Peptidase_S11_N"/>
</dbReference>
<evidence type="ECO:0000256" key="7">
    <source>
        <dbReference type="RuleBase" id="RU004016"/>
    </source>
</evidence>
<keyword evidence="3 9" id="KW-0378">Hydrolase</keyword>
<keyword evidence="9" id="KW-0645">Protease</keyword>
<dbReference type="PRINTS" id="PR00725">
    <property type="entry name" value="DADACBPTASE1"/>
</dbReference>